<dbReference type="InterPro" id="IPR013830">
    <property type="entry name" value="SGNH_hydro"/>
</dbReference>
<evidence type="ECO:0000313" key="3">
    <source>
        <dbReference type="Proteomes" id="UP000807370"/>
    </source>
</evidence>
<evidence type="ECO:0000313" key="2">
    <source>
        <dbReference type="EMBL" id="MBH5403181.1"/>
    </source>
</evidence>
<dbReference type="SUPFAM" id="SSF52266">
    <property type="entry name" value="SGNH hydrolase"/>
    <property type="match status" value="1"/>
</dbReference>
<sequence>MAKKTRKSRRSARVPAGVSAAIKSGRAMAEDVIAFRTGQTRKRAAAVRRMARAPKPRRAPAPPQIPQRTRALLGTAVSAGVLIAEGDSWFDYPFYDILQMLEDDHLYDVESVAHKGDTVEDMAHSGGQFEEFARRLEKLLRANKVPRAILLSGGGNDIAGDEFAILLNHAASSLPAINDDIVRGLIDVRLRAAYAKIISGLTTIAQRYLGRPIPIVTHGYDYALPDGRGYLGGFWLLPGPWLEPGFRKKGHVDFSKNSAVVVKLIDQFNAMLKDVSATAGFEHVHYLNLRNTLRHDGTYKKDWGNELHPTEEGFKLVSKKFADLIAKL</sequence>
<dbReference type="EMBL" id="JACCHP010000048">
    <property type="protein sequence ID" value="MBH5403181.1"/>
    <property type="molecule type" value="Genomic_DNA"/>
</dbReference>
<reference evidence="2 3" key="1">
    <citation type="submission" date="2020-07" db="EMBL/GenBank/DDBJ databases">
        <title>Bradyrhizobium diversity isolated from nodules of indigenous legumes of Western Australia.</title>
        <authorList>
            <person name="Klepa M.S."/>
        </authorList>
    </citation>
    <scope>NUCLEOTIDE SEQUENCE [LARGE SCALE GENOMIC DNA]</scope>
    <source>
        <strain evidence="2 3">CNPSo 4010</strain>
    </source>
</reference>
<accession>A0ABS0Q200</accession>
<feature type="domain" description="SGNH hydrolase-type esterase" evidence="1">
    <location>
        <begin position="108"/>
        <end position="315"/>
    </location>
</feature>
<dbReference type="Proteomes" id="UP000807370">
    <property type="component" value="Unassembled WGS sequence"/>
</dbReference>
<dbReference type="RefSeq" id="WP_197964188.1">
    <property type="nucleotide sequence ID" value="NZ_JACCHP010000048.1"/>
</dbReference>
<comment type="caution">
    <text evidence="2">The sequence shown here is derived from an EMBL/GenBank/DDBJ whole genome shotgun (WGS) entry which is preliminary data.</text>
</comment>
<gene>
    <name evidence="2" type="ORF">HZZ13_36125</name>
</gene>
<dbReference type="InterPro" id="IPR036514">
    <property type="entry name" value="SGNH_hydro_sf"/>
</dbReference>
<keyword evidence="3" id="KW-1185">Reference proteome</keyword>
<dbReference type="Pfam" id="PF13472">
    <property type="entry name" value="Lipase_GDSL_2"/>
    <property type="match status" value="1"/>
</dbReference>
<dbReference type="Gene3D" id="3.40.50.1110">
    <property type="entry name" value="SGNH hydrolase"/>
    <property type="match status" value="1"/>
</dbReference>
<evidence type="ECO:0000259" key="1">
    <source>
        <dbReference type="Pfam" id="PF13472"/>
    </source>
</evidence>
<protein>
    <recommendedName>
        <fullName evidence="1">SGNH hydrolase-type esterase domain-containing protein</fullName>
    </recommendedName>
</protein>
<organism evidence="2 3">
    <name type="scientific">Bradyrhizobium agreste</name>
    <dbReference type="NCBI Taxonomy" id="2751811"/>
    <lineage>
        <taxon>Bacteria</taxon>
        <taxon>Pseudomonadati</taxon>
        <taxon>Pseudomonadota</taxon>
        <taxon>Alphaproteobacteria</taxon>
        <taxon>Hyphomicrobiales</taxon>
        <taxon>Nitrobacteraceae</taxon>
        <taxon>Bradyrhizobium</taxon>
    </lineage>
</organism>
<name>A0ABS0Q200_9BRAD</name>
<proteinExistence type="predicted"/>